<dbReference type="Gene3D" id="3.20.20.190">
    <property type="entry name" value="Phosphatidylinositol (PI) phosphodiesterase"/>
    <property type="match status" value="1"/>
</dbReference>
<gene>
    <name evidence="3" type="ORF">JYU34_009169</name>
</gene>
<evidence type="ECO:0000313" key="3">
    <source>
        <dbReference type="EMBL" id="KAG7306527.1"/>
    </source>
</evidence>
<dbReference type="Pfam" id="PF00388">
    <property type="entry name" value="PI-PLC-X"/>
    <property type="match status" value="1"/>
</dbReference>
<proteinExistence type="predicted"/>
<name>A0ABQ7QNB9_PLUXY</name>
<dbReference type="EMBL" id="JAHIBW010000012">
    <property type="protein sequence ID" value="KAG7306527.1"/>
    <property type="molecule type" value="Genomic_DNA"/>
</dbReference>
<dbReference type="PANTHER" id="PTHR10336:SF149">
    <property type="entry name" value="1-PHOSPHATIDYLINOSITOL 4,5-BISPHOSPHATE PHOSPHODIESTERASE CLASSES I AND II"/>
    <property type="match status" value="1"/>
</dbReference>
<feature type="domain" description="Phosphatidylinositol-specific phospholipase C X" evidence="2">
    <location>
        <begin position="239"/>
        <end position="368"/>
    </location>
</feature>
<dbReference type="PROSITE" id="PS50007">
    <property type="entry name" value="PIPLC_X_DOMAIN"/>
    <property type="match status" value="1"/>
</dbReference>
<accession>A0ABQ7QNB9</accession>
<dbReference type="SMART" id="SM00148">
    <property type="entry name" value="PLCXc"/>
    <property type="match status" value="1"/>
</dbReference>
<dbReference type="Proteomes" id="UP000823941">
    <property type="component" value="Chromosome 12"/>
</dbReference>
<dbReference type="InterPro" id="IPR001192">
    <property type="entry name" value="PI-PLC_fam"/>
</dbReference>
<comment type="caution">
    <text evidence="3">The sequence shown here is derived from an EMBL/GenBank/DDBJ whole genome shotgun (WGS) entry which is preliminary data.</text>
</comment>
<feature type="non-terminal residue" evidence="3">
    <location>
        <position position="368"/>
    </location>
</feature>
<dbReference type="InterPro" id="IPR017946">
    <property type="entry name" value="PLC-like_Pdiesterase_TIM-brl"/>
</dbReference>
<dbReference type="SUPFAM" id="SSF50729">
    <property type="entry name" value="PH domain-like"/>
    <property type="match status" value="1"/>
</dbReference>
<keyword evidence="1" id="KW-0442">Lipid degradation</keyword>
<dbReference type="PRINTS" id="PR00390">
    <property type="entry name" value="PHPHLIPASEC"/>
</dbReference>
<protein>
    <recommendedName>
        <fullName evidence="1">Phosphoinositide phospholipase C</fullName>
        <ecNumber evidence="1">3.1.4.11</ecNumber>
    </recommendedName>
</protein>
<keyword evidence="1" id="KW-0443">Lipid metabolism</keyword>
<dbReference type="InterPro" id="IPR037862">
    <property type="entry name" value="PLC-beta_PH"/>
</dbReference>
<dbReference type="InterPro" id="IPR053945">
    <property type="entry name" value="PLCB1-4-like_EFh"/>
</dbReference>
<dbReference type="EC" id="3.1.4.11" evidence="1"/>
<comment type="catalytic activity">
    <reaction evidence="1">
        <text>a 1,2-diacyl-sn-glycero-3-phospho-(1D-myo-inositol-4,5-bisphosphate) + H2O = 1D-myo-inositol 1,4,5-trisphosphate + a 1,2-diacyl-sn-glycerol + H(+)</text>
        <dbReference type="Rhea" id="RHEA:33179"/>
        <dbReference type="ChEBI" id="CHEBI:15377"/>
        <dbReference type="ChEBI" id="CHEBI:15378"/>
        <dbReference type="ChEBI" id="CHEBI:17815"/>
        <dbReference type="ChEBI" id="CHEBI:58456"/>
        <dbReference type="ChEBI" id="CHEBI:203600"/>
        <dbReference type="EC" id="3.1.4.11"/>
    </reaction>
</comment>
<keyword evidence="1" id="KW-0378">Hydrolase</keyword>
<dbReference type="Pfam" id="PF22631">
    <property type="entry name" value="PLCB1-4-like_EFh"/>
    <property type="match status" value="1"/>
</dbReference>
<dbReference type="Pfam" id="PF17787">
    <property type="entry name" value="PH_14"/>
    <property type="match status" value="1"/>
</dbReference>
<evidence type="ECO:0000313" key="4">
    <source>
        <dbReference type="Proteomes" id="UP000823941"/>
    </source>
</evidence>
<reference evidence="3 4" key="1">
    <citation type="submission" date="2021-06" db="EMBL/GenBank/DDBJ databases">
        <title>A haploid diamondback moth (Plutella xylostella L.) genome assembly resolves 31 chromosomes and identifies a diamide resistance mutation.</title>
        <authorList>
            <person name="Ward C.M."/>
            <person name="Perry K.D."/>
            <person name="Baker G."/>
            <person name="Powis K."/>
            <person name="Heckel D.G."/>
            <person name="Baxter S.W."/>
        </authorList>
    </citation>
    <scope>NUCLEOTIDE SEQUENCE [LARGE SCALE GENOMIC DNA]</scope>
    <source>
        <strain evidence="3 4">LV</strain>
        <tissue evidence="3">Single pupa</tissue>
    </source>
</reference>
<organism evidence="3 4">
    <name type="scientific">Plutella xylostella</name>
    <name type="common">Diamondback moth</name>
    <name type="synonym">Plutella maculipennis</name>
    <dbReference type="NCBI Taxonomy" id="51655"/>
    <lineage>
        <taxon>Eukaryota</taxon>
        <taxon>Metazoa</taxon>
        <taxon>Ecdysozoa</taxon>
        <taxon>Arthropoda</taxon>
        <taxon>Hexapoda</taxon>
        <taxon>Insecta</taxon>
        <taxon>Pterygota</taxon>
        <taxon>Neoptera</taxon>
        <taxon>Endopterygota</taxon>
        <taxon>Lepidoptera</taxon>
        <taxon>Glossata</taxon>
        <taxon>Ditrysia</taxon>
        <taxon>Yponomeutoidea</taxon>
        <taxon>Plutellidae</taxon>
        <taxon>Plutella</taxon>
    </lineage>
</organism>
<dbReference type="PANTHER" id="PTHR10336">
    <property type="entry name" value="PHOSPHOINOSITIDE-SPECIFIC PHOSPHOLIPASE C FAMILY PROTEIN"/>
    <property type="match status" value="1"/>
</dbReference>
<keyword evidence="4" id="KW-1185">Reference proteome</keyword>
<evidence type="ECO:0000256" key="1">
    <source>
        <dbReference type="RuleBase" id="RU361133"/>
    </source>
</evidence>
<evidence type="ECO:0000259" key="2">
    <source>
        <dbReference type="SMART" id="SM00148"/>
    </source>
</evidence>
<dbReference type="SUPFAM" id="SSF51695">
    <property type="entry name" value="PLC-like phosphodiesterases"/>
    <property type="match status" value="1"/>
</dbReference>
<sequence>MVSQDMRVRHVVSMGPAGALEDKTVTVCHGMDFVNVCFINFCCAKKEIAQLWTRELFALAYNLNQLTASALGALEKLHARIALRRDKQGYIQVKNIVRLFASSKEDRRRVEAALGAGGLPCGKDDRLHVDKFTFEDFFTFYKCLTQRDEVTQLFNQISGGKPVLSAAALAGFLNGVQRDPRLNEILHPYADRARAAELLRTHERNPCHVSRDQMTPDGFLRFLLSADSGAVAAHRVEALDLDQPLAHYYINSSHNTYLTGHQITGKSSVEIYRQTLLAGCRCVELDFWNGRTEEPVIVHGYTFVPEVPARDVLEAIAEAAFKTSDCPVILSFENHCNPRQQAKIATYCREIFGDMLLDRALDSHPLVP</sequence>
<dbReference type="Gene3D" id="1.10.238.10">
    <property type="entry name" value="EF-hand"/>
    <property type="match status" value="1"/>
</dbReference>
<dbReference type="InterPro" id="IPR000909">
    <property type="entry name" value="PLipase_C_PInositol-sp_X_dom"/>
</dbReference>
<dbReference type="Gene3D" id="2.30.29.240">
    <property type="match status" value="1"/>
</dbReference>
<dbReference type="InterPro" id="IPR011992">
    <property type="entry name" value="EF-hand-dom_pair"/>
</dbReference>
<dbReference type="SUPFAM" id="SSF47473">
    <property type="entry name" value="EF-hand"/>
    <property type="match status" value="1"/>
</dbReference>